<dbReference type="Proteomes" id="UP000824120">
    <property type="component" value="Chromosome 12"/>
</dbReference>
<dbReference type="EMBL" id="JACXVP010000012">
    <property type="protein sequence ID" value="KAG5570910.1"/>
    <property type="molecule type" value="Genomic_DNA"/>
</dbReference>
<accession>A0A9J5W7A1</accession>
<sequence length="90" mass="10258">MLCCSYRSKYTPSISPIQLRIDSNDIVLIDVNVRLEVQRQTLESKGFRLSRTKIKYLKCEFSVALHEADVEGNGSIDDDVTHSIKAAWIK</sequence>
<name>A0A9J5W7A1_SOLCO</name>
<gene>
    <name evidence="1" type="ORF">H5410_060676</name>
</gene>
<evidence type="ECO:0000313" key="1">
    <source>
        <dbReference type="EMBL" id="KAG5570910.1"/>
    </source>
</evidence>
<dbReference type="AlphaFoldDB" id="A0A9J5W7A1"/>
<dbReference type="OrthoDB" id="768353at2759"/>
<organism evidence="1 2">
    <name type="scientific">Solanum commersonii</name>
    <name type="common">Commerson's wild potato</name>
    <name type="synonym">Commerson's nightshade</name>
    <dbReference type="NCBI Taxonomy" id="4109"/>
    <lineage>
        <taxon>Eukaryota</taxon>
        <taxon>Viridiplantae</taxon>
        <taxon>Streptophyta</taxon>
        <taxon>Embryophyta</taxon>
        <taxon>Tracheophyta</taxon>
        <taxon>Spermatophyta</taxon>
        <taxon>Magnoliopsida</taxon>
        <taxon>eudicotyledons</taxon>
        <taxon>Gunneridae</taxon>
        <taxon>Pentapetalae</taxon>
        <taxon>asterids</taxon>
        <taxon>lamiids</taxon>
        <taxon>Solanales</taxon>
        <taxon>Solanaceae</taxon>
        <taxon>Solanoideae</taxon>
        <taxon>Solaneae</taxon>
        <taxon>Solanum</taxon>
    </lineage>
</organism>
<protein>
    <submittedName>
        <fullName evidence="1">Uncharacterized protein</fullName>
    </submittedName>
</protein>
<comment type="caution">
    <text evidence="1">The sequence shown here is derived from an EMBL/GenBank/DDBJ whole genome shotgun (WGS) entry which is preliminary data.</text>
</comment>
<reference evidence="1 2" key="1">
    <citation type="submission" date="2020-09" db="EMBL/GenBank/DDBJ databases">
        <title>De no assembly of potato wild relative species, Solanum commersonii.</title>
        <authorList>
            <person name="Cho K."/>
        </authorList>
    </citation>
    <scope>NUCLEOTIDE SEQUENCE [LARGE SCALE GENOMIC DNA]</scope>
    <source>
        <strain evidence="1">LZ3.2</strain>
        <tissue evidence="1">Leaf</tissue>
    </source>
</reference>
<keyword evidence="2" id="KW-1185">Reference proteome</keyword>
<evidence type="ECO:0000313" key="2">
    <source>
        <dbReference type="Proteomes" id="UP000824120"/>
    </source>
</evidence>
<proteinExistence type="predicted"/>